<dbReference type="Pfam" id="PF00293">
    <property type="entry name" value="NUDIX"/>
    <property type="match status" value="1"/>
</dbReference>
<dbReference type="InterPro" id="IPR036388">
    <property type="entry name" value="WH-like_DNA-bd_sf"/>
</dbReference>
<dbReference type="InterPro" id="IPR000086">
    <property type="entry name" value="NUDIX_hydrolase_dom"/>
</dbReference>
<dbReference type="InterPro" id="IPR036390">
    <property type="entry name" value="WH_DNA-bd_sf"/>
</dbReference>
<dbReference type="PANTHER" id="PTHR43736">
    <property type="entry name" value="ADP-RIBOSE PYROPHOSPHATASE"/>
    <property type="match status" value="1"/>
</dbReference>
<dbReference type="InterPro" id="IPR020084">
    <property type="entry name" value="NUDIX_hydrolase_CS"/>
</dbReference>
<dbReference type="PROSITE" id="PS00893">
    <property type="entry name" value="NUDIX_BOX"/>
    <property type="match status" value="1"/>
</dbReference>
<gene>
    <name evidence="3" type="ORF">MNBD_ALPHA01-1729</name>
</gene>
<sequence length="231" mass="26189">MSKHLAYNVMSYSYEYPHPAVTTDIVIFTVKEGALNLLLIKRGEEPFKNHWAIPGGFLLMDEDLNGCAIRELREETGVSDVYLEQLCTFGAVDRDPRERVLSVAYYALIPSDNIILKAGTDATDAKWFPLSALPDLAFDHSDIVKMAQERLSAKMGYSTIGLQFMPEQFTLSDLQNTYEIVSGKPLDKRNFRKWILSLELIEETGQKKSDGPHRPAMLYRVKNPDNISIIK</sequence>
<reference evidence="3" key="1">
    <citation type="submission" date="2018-06" db="EMBL/GenBank/DDBJ databases">
        <authorList>
            <person name="Zhirakovskaya E."/>
        </authorList>
    </citation>
    <scope>NUCLEOTIDE SEQUENCE</scope>
</reference>
<dbReference type="AlphaFoldDB" id="A0A3B0S6V3"/>
<organism evidence="3">
    <name type="scientific">hydrothermal vent metagenome</name>
    <dbReference type="NCBI Taxonomy" id="652676"/>
    <lineage>
        <taxon>unclassified sequences</taxon>
        <taxon>metagenomes</taxon>
        <taxon>ecological metagenomes</taxon>
    </lineage>
</organism>
<accession>A0A3B0S6V3</accession>
<keyword evidence="1" id="KW-0378">Hydrolase</keyword>
<feature type="domain" description="Nudix hydrolase" evidence="2">
    <location>
        <begin position="16"/>
        <end position="151"/>
    </location>
</feature>
<dbReference type="CDD" id="cd18873">
    <property type="entry name" value="NUDIX_NadM_like"/>
    <property type="match status" value="1"/>
</dbReference>
<dbReference type="Pfam" id="PF21906">
    <property type="entry name" value="WHD_NrtR"/>
    <property type="match status" value="1"/>
</dbReference>
<dbReference type="InterPro" id="IPR054105">
    <property type="entry name" value="WHD_NrtR"/>
</dbReference>
<dbReference type="Gene3D" id="3.90.79.10">
    <property type="entry name" value="Nucleoside Triphosphate Pyrophosphohydrolase"/>
    <property type="match status" value="1"/>
</dbReference>
<dbReference type="SUPFAM" id="SSF55811">
    <property type="entry name" value="Nudix"/>
    <property type="match status" value="1"/>
</dbReference>
<dbReference type="SUPFAM" id="SSF46785">
    <property type="entry name" value="Winged helix' DNA-binding domain"/>
    <property type="match status" value="1"/>
</dbReference>
<dbReference type="GO" id="GO:0016787">
    <property type="term" value="F:hydrolase activity"/>
    <property type="evidence" value="ECO:0007669"/>
    <property type="project" value="UniProtKB-KW"/>
</dbReference>
<evidence type="ECO:0000313" key="3">
    <source>
        <dbReference type="EMBL" id="VAV90965.1"/>
    </source>
</evidence>
<dbReference type="InterPro" id="IPR015797">
    <property type="entry name" value="NUDIX_hydrolase-like_dom_sf"/>
</dbReference>
<dbReference type="PANTHER" id="PTHR43736:SF4">
    <property type="entry name" value="SLR1690 PROTEIN"/>
    <property type="match status" value="1"/>
</dbReference>
<dbReference type="PROSITE" id="PS51462">
    <property type="entry name" value="NUDIX"/>
    <property type="match status" value="1"/>
</dbReference>
<protein>
    <submittedName>
        <fullName evidence="3">Nudix-related transcriptional regulator NrtR</fullName>
    </submittedName>
</protein>
<proteinExistence type="predicted"/>
<evidence type="ECO:0000259" key="2">
    <source>
        <dbReference type="PROSITE" id="PS51462"/>
    </source>
</evidence>
<name>A0A3B0S6V3_9ZZZZ</name>
<dbReference type="EMBL" id="UOEJ01000016">
    <property type="protein sequence ID" value="VAV90965.1"/>
    <property type="molecule type" value="Genomic_DNA"/>
</dbReference>
<evidence type="ECO:0000256" key="1">
    <source>
        <dbReference type="ARBA" id="ARBA00022801"/>
    </source>
</evidence>
<dbReference type="Gene3D" id="1.10.10.10">
    <property type="entry name" value="Winged helix-like DNA-binding domain superfamily/Winged helix DNA-binding domain"/>
    <property type="match status" value="1"/>
</dbReference>